<feature type="transmembrane region" description="Helical" evidence="5">
    <location>
        <begin position="114"/>
        <end position="133"/>
    </location>
</feature>
<feature type="transmembrane region" description="Helical" evidence="5">
    <location>
        <begin position="450"/>
        <end position="471"/>
    </location>
</feature>
<dbReference type="GO" id="GO:0016020">
    <property type="term" value="C:membrane"/>
    <property type="evidence" value="ECO:0007669"/>
    <property type="project" value="UniProtKB-SubCell"/>
</dbReference>
<proteinExistence type="predicted"/>
<feature type="transmembrane region" description="Helical" evidence="5">
    <location>
        <begin position="299"/>
        <end position="317"/>
    </location>
</feature>
<evidence type="ECO:0000313" key="7">
    <source>
        <dbReference type="EMBL" id="RKD14305.1"/>
    </source>
</evidence>
<dbReference type="PANTHER" id="PTHR37422:SF13">
    <property type="entry name" value="LIPOPOLYSACCHARIDE BIOSYNTHESIS PROTEIN PA4999-RELATED"/>
    <property type="match status" value="1"/>
</dbReference>
<gene>
    <name evidence="7" type="ORF">BCY91_07395</name>
</gene>
<feature type="transmembrane region" description="Helical" evidence="5">
    <location>
        <begin position="42"/>
        <end position="58"/>
    </location>
</feature>
<organism evidence="7 8">
    <name type="scientific">Pelobium manganitolerans</name>
    <dbReference type="NCBI Taxonomy" id="1842495"/>
    <lineage>
        <taxon>Bacteria</taxon>
        <taxon>Pseudomonadati</taxon>
        <taxon>Bacteroidota</taxon>
        <taxon>Sphingobacteriia</taxon>
        <taxon>Sphingobacteriales</taxon>
        <taxon>Sphingobacteriaceae</taxon>
        <taxon>Pelobium</taxon>
    </lineage>
</organism>
<evidence type="ECO:0000256" key="1">
    <source>
        <dbReference type="ARBA" id="ARBA00004141"/>
    </source>
</evidence>
<keyword evidence="3 5" id="KW-1133">Transmembrane helix</keyword>
<feature type="transmembrane region" description="Helical" evidence="5">
    <location>
        <begin position="260"/>
        <end position="293"/>
    </location>
</feature>
<evidence type="ECO:0000256" key="4">
    <source>
        <dbReference type="ARBA" id="ARBA00023136"/>
    </source>
</evidence>
<feature type="transmembrane region" description="Helical" evidence="5">
    <location>
        <begin position="145"/>
        <end position="163"/>
    </location>
</feature>
<comment type="caution">
    <text evidence="7">The sequence shown here is derived from an EMBL/GenBank/DDBJ whole genome shotgun (WGS) entry which is preliminary data.</text>
</comment>
<keyword evidence="2 5" id="KW-0812">Transmembrane</keyword>
<feature type="transmembrane region" description="Helical" evidence="5">
    <location>
        <begin position="63"/>
        <end position="82"/>
    </location>
</feature>
<feature type="transmembrane region" description="Helical" evidence="5">
    <location>
        <begin position="88"/>
        <end position="105"/>
    </location>
</feature>
<dbReference type="Proteomes" id="UP000283433">
    <property type="component" value="Unassembled WGS sequence"/>
</dbReference>
<feature type="transmembrane region" description="Helical" evidence="5">
    <location>
        <begin position="425"/>
        <end position="444"/>
    </location>
</feature>
<feature type="transmembrane region" description="Helical" evidence="5">
    <location>
        <begin position="175"/>
        <end position="192"/>
    </location>
</feature>
<evidence type="ECO:0000256" key="5">
    <source>
        <dbReference type="SAM" id="Phobius"/>
    </source>
</evidence>
<feature type="transmembrane region" description="Helical" evidence="5">
    <location>
        <begin position="16"/>
        <end position="36"/>
    </location>
</feature>
<evidence type="ECO:0000259" key="6">
    <source>
        <dbReference type="Pfam" id="PF04932"/>
    </source>
</evidence>
<keyword evidence="8" id="KW-1185">Reference proteome</keyword>
<dbReference type="RefSeq" id="WP_120182305.1">
    <property type="nucleotide sequence ID" value="NZ_MBTA01000026.1"/>
</dbReference>
<sequence>MESININASGSKKINYLLWLVLLTLSVTTVGIFAFYGSKAGVFPLLGSMALVFVYIVIKEPKFAVISIMLLAYFIMFLIIAINTTFPLGTIMDAMLAVMILGFFIQQKYNRNYWILKNPIGYMIAIWVIYNLLQFANPFAASKMAWLYTIRSVAVVMLSYYIFTYYLDSKKFLRTLIGLWLALSVIGALYAIKQEFFGFFWFEERNHYDPLVYSLNFIDGHWRKNSIFSDPVAFSYNMAVSALLCIGLMTGPFKTKYKVLLGFLAVLFAVVMTYSGTRAAYVLIPAGLLLFFILKLNRWTLALSFPALLLFLILIRVPTSNPTMTRFQSAFKPGQDASFNVRKVNQKKVQPYIQSHPIGGGLGASGIWGVRFAPNSYLAQFPPDSGYVRVAMELGWIGLILICTLIFTALYVGIRNFFTIRDPELKSYCLAMVLMVFALSIGNYPQEAIVQFPLSIYFYLMLAIITVTKLLDNQTKGEEKETPAPAKKIDARVY</sequence>
<dbReference type="InterPro" id="IPR007016">
    <property type="entry name" value="O-antigen_ligase-rel_domated"/>
</dbReference>
<evidence type="ECO:0000256" key="3">
    <source>
        <dbReference type="ARBA" id="ARBA00022989"/>
    </source>
</evidence>
<feature type="transmembrane region" description="Helical" evidence="5">
    <location>
        <begin position="352"/>
        <end position="374"/>
    </location>
</feature>
<dbReference type="OrthoDB" id="783093at2"/>
<reference evidence="7 8" key="1">
    <citation type="submission" date="2016-07" db="EMBL/GenBank/DDBJ databases">
        <title>Genome of Pelobium manganitolerans.</title>
        <authorList>
            <person name="Wu S."/>
            <person name="Wang G."/>
        </authorList>
    </citation>
    <scope>NUCLEOTIDE SEQUENCE [LARGE SCALE GENOMIC DNA]</scope>
    <source>
        <strain evidence="7 8">YS-25</strain>
    </source>
</reference>
<accession>A0A419S464</accession>
<protein>
    <recommendedName>
        <fullName evidence="6">O-antigen ligase-related domain-containing protein</fullName>
    </recommendedName>
</protein>
<name>A0A419S464_9SPHI</name>
<evidence type="ECO:0000256" key="2">
    <source>
        <dbReference type="ARBA" id="ARBA00022692"/>
    </source>
</evidence>
<keyword evidence="4 5" id="KW-0472">Membrane</keyword>
<dbReference type="InterPro" id="IPR051533">
    <property type="entry name" value="WaaL-like"/>
</dbReference>
<feature type="transmembrane region" description="Helical" evidence="5">
    <location>
        <begin position="394"/>
        <end position="413"/>
    </location>
</feature>
<feature type="domain" description="O-antigen ligase-related" evidence="6">
    <location>
        <begin position="263"/>
        <end position="402"/>
    </location>
</feature>
<evidence type="ECO:0000313" key="8">
    <source>
        <dbReference type="Proteomes" id="UP000283433"/>
    </source>
</evidence>
<dbReference type="EMBL" id="MBTA01000026">
    <property type="protein sequence ID" value="RKD14305.1"/>
    <property type="molecule type" value="Genomic_DNA"/>
</dbReference>
<feature type="transmembrane region" description="Helical" evidence="5">
    <location>
        <begin position="233"/>
        <end position="253"/>
    </location>
</feature>
<dbReference type="AlphaFoldDB" id="A0A419S464"/>
<dbReference type="PANTHER" id="PTHR37422">
    <property type="entry name" value="TEICHURONIC ACID BIOSYNTHESIS PROTEIN TUAE"/>
    <property type="match status" value="1"/>
</dbReference>
<comment type="subcellular location">
    <subcellularLocation>
        <location evidence="1">Membrane</location>
        <topology evidence="1">Multi-pass membrane protein</topology>
    </subcellularLocation>
</comment>
<dbReference type="Pfam" id="PF04932">
    <property type="entry name" value="Wzy_C"/>
    <property type="match status" value="1"/>
</dbReference>